<gene>
    <name evidence="2" type="ORF">FD50_GL000503</name>
</gene>
<dbReference type="GeneID" id="98307940"/>
<feature type="transmembrane region" description="Helical" evidence="1">
    <location>
        <begin position="12"/>
        <end position="29"/>
    </location>
</feature>
<keyword evidence="1" id="KW-0812">Transmembrane</keyword>
<evidence type="ECO:0000313" key="3">
    <source>
        <dbReference type="Proteomes" id="UP000051166"/>
    </source>
</evidence>
<proteinExistence type="predicted"/>
<accession>A0A0R1V5T6</accession>
<dbReference type="PATRIC" id="fig|1423801.4.peg.512"/>
<reference evidence="2 3" key="1">
    <citation type="journal article" date="2015" name="Genome Announc.">
        <title>Expanding the biotechnology potential of lactobacilli through comparative genomics of 213 strains and associated genera.</title>
        <authorList>
            <person name="Sun Z."/>
            <person name="Harris H.M."/>
            <person name="McCann A."/>
            <person name="Guo C."/>
            <person name="Argimon S."/>
            <person name="Zhang W."/>
            <person name="Yang X."/>
            <person name="Jeffery I.B."/>
            <person name="Cooney J.C."/>
            <person name="Kagawa T.F."/>
            <person name="Liu W."/>
            <person name="Song Y."/>
            <person name="Salvetti E."/>
            <person name="Wrobel A."/>
            <person name="Rasinkangas P."/>
            <person name="Parkhill J."/>
            <person name="Rea M.C."/>
            <person name="O'Sullivan O."/>
            <person name="Ritari J."/>
            <person name="Douillard F.P."/>
            <person name="Paul Ross R."/>
            <person name="Yang R."/>
            <person name="Briner A.E."/>
            <person name="Felis G.E."/>
            <person name="de Vos W.M."/>
            <person name="Barrangou R."/>
            <person name="Klaenhammer T.R."/>
            <person name="Caufield P.W."/>
            <person name="Cui Y."/>
            <person name="Zhang H."/>
            <person name="O'Toole P.W."/>
        </authorList>
    </citation>
    <scope>NUCLEOTIDE SEQUENCE [LARGE SCALE GENOMIC DNA]</scope>
    <source>
        <strain evidence="2 3">DSM 16230</strain>
    </source>
</reference>
<name>A0A0R1V5T6_9LACO</name>
<keyword evidence="1" id="KW-1133">Transmembrane helix</keyword>
<keyword evidence="3" id="KW-1185">Reference proteome</keyword>
<organism evidence="2 3">
    <name type="scientific">Liquorilactobacillus satsumensis DSM 16230 = JCM 12392</name>
    <dbReference type="NCBI Taxonomy" id="1423801"/>
    <lineage>
        <taxon>Bacteria</taxon>
        <taxon>Bacillati</taxon>
        <taxon>Bacillota</taxon>
        <taxon>Bacilli</taxon>
        <taxon>Lactobacillales</taxon>
        <taxon>Lactobacillaceae</taxon>
        <taxon>Liquorilactobacillus</taxon>
    </lineage>
</organism>
<dbReference type="AlphaFoldDB" id="A0A0R1V5T6"/>
<dbReference type="Proteomes" id="UP000051166">
    <property type="component" value="Unassembled WGS sequence"/>
</dbReference>
<keyword evidence="1" id="KW-0472">Membrane</keyword>
<dbReference type="RefSeq" id="WP_056960664.1">
    <property type="nucleotide sequence ID" value="NZ_AZFQ01000036.1"/>
</dbReference>
<feature type="transmembrane region" description="Helical" evidence="1">
    <location>
        <begin position="35"/>
        <end position="53"/>
    </location>
</feature>
<sequence>MPDLGKSKRIWTFISFITFILFGLAALLHQYWINIFVIIFGLLIKYYGSNVLFTKGKERRKYLKQKLIEARVISIKKQK</sequence>
<protein>
    <submittedName>
        <fullName evidence="2">Uncharacterized protein</fullName>
    </submittedName>
</protein>
<dbReference type="STRING" id="1423801.FD50_GL000503"/>
<evidence type="ECO:0000256" key="1">
    <source>
        <dbReference type="SAM" id="Phobius"/>
    </source>
</evidence>
<evidence type="ECO:0000313" key="2">
    <source>
        <dbReference type="EMBL" id="KRL98696.1"/>
    </source>
</evidence>
<comment type="caution">
    <text evidence="2">The sequence shown here is derived from an EMBL/GenBank/DDBJ whole genome shotgun (WGS) entry which is preliminary data.</text>
</comment>
<dbReference type="EMBL" id="AZFQ01000036">
    <property type="protein sequence ID" value="KRL98696.1"/>
    <property type="molecule type" value="Genomic_DNA"/>
</dbReference>